<evidence type="ECO:0000256" key="3">
    <source>
        <dbReference type="ARBA" id="ARBA00023015"/>
    </source>
</evidence>
<evidence type="ECO:0000256" key="2">
    <source>
        <dbReference type="ARBA" id="ARBA00022840"/>
    </source>
</evidence>
<evidence type="ECO:0000256" key="1">
    <source>
        <dbReference type="ARBA" id="ARBA00022741"/>
    </source>
</evidence>
<dbReference type="Pfam" id="PF02954">
    <property type="entry name" value="HTH_8"/>
    <property type="match status" value="1"/>
</dbReference>
<dbReference type="InterPro" id="IPR003593">
    <property type="entry name" value="AAA+_ATPase"/>
</dbReference>
<dbReference type="RefSeq" id="WP_238053893.1">
    <property type="nucleotide sequence ID" value="NZ_JAKNGE010000043.1"/>
</dbReference>
<dbReference type="EMBL" id="JAKNGE010000043">
    <property type="protein sequence ID" value="MCG4748766.1"/>
    <property type="molecule type" value="Genomic_DNA"/>
</dbReference>
<proteinExistence type="predicted"/>
<dbReference type="PANTHER" id="PTHR32071">
    <property type="entry name" value="TRANSCRIPTIONAL REGULATORY PROTEIN"/>
    <property type="match status" value="1"/>
</dbReference>
<dbReference type="GO" id="GO:0006355">
    <property type="term" value="P:regulation of DNA-templated transcription"/>
    <property type="evidence" value="ECO:0007669"/>
    <property type="project" value="InterPro"/>
</dbReference>
<dbReference type="InterPro" id="IPR027417">
    <property type="entry name" value="P-loop_NTPase"/>
</dbReference>
<dbReference type="Gene3D" id="1.10.8.60">
    <property type="match status" value="1"/>
</dbReference>
<gene>
    <name evidence="6" type="ORF">L0N08_25455</name>
</gene>
<name>A0AAW5C5M1_9FIRM</name>
<dbReference type="Gene3D" id="1.10.10.60">
    <property type="entry name" value="Homeodomain-like"/>
    <property type="match status" value="1"/>
</dbReference>
<feature type="domain" description="Sigma-54 factor interaction" evidence="5">
    <location>
        <begin position="13"/>
        <end position="242"/>
    </location>
</feature>
<dbReference type="PROSITE" id="PS50045">
    <property type="entry name" value="SIGMA54_INTERACT_4"/>
    <property type="match status" value="1"/>
</dbReference>
<dbReference type="InterPro" id="IPR002197">
    <property type="entry name" value="HTH_Fis"/>
</dbReference>
<dbReference type="AlphaFoldDB" id="A0AAW5C5M1"/>
<sequence length="320" mass="35729">MEHFSDILLNEGIVARDSSMVKLYSDALSIAPTDANILIVGASGTGKDCLAKFIHRHSPRAGAPFIHINCSAIPAELFESEFFGYESGAFTGSSASGRQGLIAQAAGGTLFLDEIGELDLDLQTKLLQVVQEHSMRSIGSTEYTSVNIRVIAATNRSLPGMIKAGQFRLDLYYRLNVVSFEIPPLSRRRQDIRALIEYLSLRFGQVYGCQKTFTPEAMGFLLDQEWLGNIREIQNFMEKLYVLEDASVITDTLLKENYRFSRSPAPQTSQAPEFKPLKQAVAEFQKTYITEVLRHTRDLDEAAQILGMDRAALNHRLKDI</sequence>
<keyword evidence="3" id="KW-0805">Transcription regulation</keyword>
<keyword evidence="1" id="KW-0547">Nucleotide-binding</keyword>
<comment type="caution">
    <text evidence="6">The sequence shown here is derived from an EMBL/GenBank/DDBJ whole genome shotgun (WGS) entry which is preliminary data.</text>
</comment>
<dbReference type="Pfam" id="PF00158">
    <property type="entry name" value="Sigma54_activat"/>
    <property type="match status" value="1"/>
</dbReference>
<dbReference type="SMART" id="SM00382">
    <property type="entry name" value="AAA"/>
    <property type="match status" value="1"/>
</dbReference>
<dbReference type="CDD" id="cd00009">
    <property type="entry name" value="AAA"/>
    <property type="match status" value="1"/>
</dbReference>
<dbReference type="FunFam" id="3.40.50.300:FF:000006">
    <property type="entry name" value="DNA-binding transcriptional regulator NtrC"/>
    <property type="match status" value="1"/>
</dbReference>
<dbReference type="InterPro" id="IPR025943">
    <property type="entry name" value="Sigma_54_int_dom_ATP-bd_2"/>
</dbReference>
<dbReference type="InterPro" id="IPR058031">
    <property type="entry name" value="AAA_lid_NorR"/>
</dbReference>
<evidence type="ECO:0000313" key="7">
    <source>
        <dbReference type="Proteomes" id="UP001299608"/>
    </source>
</evidence>
<dbReference type="GO" id="GO:0005524">
    <property type="term" value="F:ATP binding"/>
    <property type="evidence" value="ECO:0007669"/>
    <property type="project" value="UniProtKB-KW"/>
</dbReference>
<organism evidence="6 7">
    <name type="scientific">Enterocloster aldenensis</name>
    <dbReference type="NCBI Taxonomy" id="358742"/>
    <lineage>
        <taxon>Bacteria</taxon>
        <taxon>Bacillati</taxon>
        <taxon>Bacillota</taxon>
        <taxon>Clostridia</taxon>
        <taxon>Lachnospirales</taxon>
        <taxon>Lachnospiraceae</taxon>
        <taxon>Enterocloster</taxon>
    </lineage>
</organism>
<dbReference type="Proteomes" id="UP001299608">
    <property type="component" value="Unassembled WGS sequence"/>
</dbReference>
<dbReference type="Pfam" id="PF25601">
    <property type="entry name" value="AAA_lid_14"/>
    <property type="match status" value="1"/>
</dbReference>
<dbReference type="InterPro" id="IPR009057">
    <property type="entry name" value="Homeodomain-like_sf"/>
</dbReference>
<dbReference type="SUPFAM" id="SSF46689">
    <property type="entry name" value="Homeodomain-like"/>
    <property type="match status" value="1"/>
</dbReference>
<dbReference type="GO" id="GO:0043565">
    <property type="term" value="F:sequence-specific DNA binding"/>
    <property type="evidence" value="ECO:0007669"/>
    <property type="project" value="InterPro"/>
</dbReference>
<dbReference type="InterPro" id="IPR002078">
    <property type="entry name" value="Sigma_54_int"/>
</dbReference>
<keyword evidence="4" id="KW-0804">Transcription</keyword>
<protein>
    <submittedName>
        <fullName evidence="6">Sigma 54-interacting transcriptional regulator</fullName>
    </submittedName>
</protein>
<dbReference type="Gene3D" id="3.40.50.300">
    <property type="entry name" value="P-loop containing nucleotide triphosphate hydrolases"/>
    <property type="match status" value="1"/>
</dbReference>
<accession>A0AAW5C5M1</accession>
<dbReference type="PANTHER" id="PTHR32071:SF119">
    <property type="entry name" value="SIGMA L-DEPENDENT TRANSCRIPTIONAL REGULATOR YPLP-RELATED"/>
    <property type="match status" value="1"/>
</dbReference>
<evidence type="ECO:0000256" key="4">
    <source>
        <dbReference type="ARBA" id="ARBA00023163"/>
    </source>
</evidence>
<dbReference type="PROSITE" id="PS00676">
    <property type="entry name" value="SIGMA54_INTERACT_2"/>
    <property type="match status" value="1"/>
</dbReference>
<dbReference type="SUPFAM" id="SSF52540">
    <property type="entry name" value="P-loop containing nucleoside triphosphate hydrolases"/>
    <property type="match status" value="1"/>
</dbReference>
<reference evidence="6" key="1">
    <citation type="submission" date="2022-01" db="EMBL/GenBank/DDBJ databases">
        <title>Collection of gut derived symbiotic bacterial strains cultured from healthy donors.</title>
        <authorList>
            <person name="Lin H."/>
            <person name="Kohout C."/>
            <person name="Waligurski E."/>
            <person name="Pamer E.G."/>
        </authorList>
    </citation>
    <scope>NUCLEOTIDE SEQUENCE</scope>
    <source>
        <strain evidence="6">DFI.6.55</strain>
    </source>
</reference>
<evidence type="ECO:0000313" key="6">
    <source>
        <dbReference type="EMBL" id="MCG4748766.1"/>
    </source>
</evidence>
<keyword evidence="2" id="KW-0067">ATP-binding</keyword>
<evidence type="ECO:0000259" key="5">
    <source>
        <dbReference type="PROSITE" id="PS50045"/>
    </source>
</evidence>